<gene>
    <name evidence="2" type="ordered locus">Deba_3058</name>
</gene>
<feature type="transmembrane region" description="Helical" evidence="1">
    <location>
        <begin position="61"/>
        <end position="82"/>
    </location>
</feature>
<evidence type="ECO:0000313" key="3">
    <source>
        <dbReference type="Proteomes" id="UP000009047"/>
    </source>
</evidence>
<reference evidence="2 3" key="1">
    <citation type="journal article" date="2010" name="Stand. Genomic Sci.">
        <title>Complete genome sequence of Desulfarculus baarsii type strain (2st14).</title>
        <authorList>
            <person name="Sun H."/>
            <person name="Spring S."/>
            <person name="Lapidus A."/>
            <person name="Davenport K."/>
            <person name="Del Rio T.G."/>
            <person name="Tice H."/>
            <person name="Nolan M."/>
            <person name="Copeland A."/>
            <person name="Cheng J.F."/>
            <person name="Lucas S."/>
            <person name="Tapia R."/>
            <person name="Goodwin L."/>
            <person name="Pitluck S."/>
            <person name="Ivanova N."/>
            <person name="Pagani I."/>
            <person name="Mavromatis K."/>
            <person name="Ovchinnikova G."/>
            <person name="Pati A."/>
            <person name="Chen A."/>
            <person name="Palaniappan K."/>
            <person name="Hauser L."/>
            <person name="Chang Y.J."/>
            <person name="Jeffries C.D."/>
            <person name="Detter J.C."/>
            <person name="Han C."/>
            <person name="Rohde M."/>
            <person name="Brambilla E."/>
            <person name="Goker M."/>
            <person name="Woyke T."/>
            <person name="Bristow J."/>
            <person name="Eisen J.A."/>
            <person name="Markowitz V."/>
            <person name="Hugenholtz P."/>
            <person name="Kyrpides N.C."/>
            <person name="Klenk H.P."/>
            <person name="Land M."/>
        </authorList>
    </citation>
    <scope>NUCLEOTIDE SEQUENCE [LARGE SCALE GENOMIC DNA]</scope>
    <source>
        <strain evidence="3">ATCC 33931 / DSM 2075 / LMG 7858 / VKM B-1802 / 2st14</strain>
    </source>
</reference>
<evidence type="ECO:0000256" key="1">
    <source>
        <dbReference type="SAM" id="Phobius"/>
    </source>
</evidence>
<dbReference type="HOGENOM" id="CLU_2154262_0_0_7"/>
<dbReference type="RefSeq" id="WP_013259848.1">
    <property type="nucleotide sequence ID" value="NC_014365.1"/>
</dbReference>
<dbReference type="AlphaFoldDB" id="E1QLH6"/>
<dbReference type="KEGG" id="dbr:Deba_3058"/>
<protein>
    <submittedName>
        <fullName evidence="2">16S rRNA-processing protein RimM</fullName>
    </submittedName>
</protein>
<keyword evidence="1" id="KW-1133">Transmembrane helix</keyword>
<dbReference type="EMBL" id="CP002085">
    <property type="protein sequence ID" value="ADK86411.1"/>
    <property type="molecule type" value="Genomic_DNA"/>
</dbReference>
<evidence type="ECO:0000313" key="2">
    <source>
        <dbReference type="EMBL" id="ADK86411.1"/>
    </source>
</evidence>
<keyword evidence="1" id="KW-0812">Transmembrane</keyword>
<dbReference type="STRING" id="644282.Deba_3058"/>
<name>E1QLH6_DESB2</name>
<keyword evidence="3" id="KW-1185">Reference proteome</keyword>
<accession>E1QLH6</accession>
<organism evidence="2 3">
    <name type="scientific">Desulfarculus baarsii (strain ATCC 33931 / DSM 2075 / LMG 7858 / VKM B-1802 / 2st14)</name>
    <dbReference type="NCBI Taxonomy" id="644282"/>
    <lineage>
        <taxon>Bacteria</taxon>
        <taxon>Pseudomonadati</taxon>
        <taxon>Thermodesulfobacteriota</taxon>
        <taxon>Desulfarculia</taxon>
        <taxon>Desulfarculales</taxon>
        <taxon>Desulfarculaceae</taxon>
        <taxon>Desulfarculus</taxon>
    </lineage>
</organism>
<keyword evidence="1" id="KW-0472">Membrane</keyword>
<sequence length="111" mass="11664">MGISRQGAQRAMTRLLRAQPARPPLELDARWQADLMQEILAKAAGDAVGLAVRWRAHAAGLMLRFAGAGACLAAALLLYVMIFGPDIDTQAAALILDNPAVDPAAGGQSWS</sequence>
<dbReference type="Proteomes" id="UP000009047">
    <property type="component" value="Chromosome"/>
</dbReference>
<proteinExistence type="predicted"/>